<reference evidence="2 3" key="1">
    <citation type="submission" date="2017-01" db="EMBL/GenBank/DDBJ databases">
        <title>Whole-Genome Shotgun Sequencing of Two beta-Proteobacterial Species in Search of the Bulgecin Biosynthetic Cluster.</title>
        <authorList>
            <person name="Horsman M.E."/>
            <person name="Marous D.R."/>
            <person name="Li R."/>
            <person name="Oliver R.A."/>
            <person name="Byun B."/>
            <person name="Emrich S.J."/>
            <person name="Boggess B."/>
            <person name="Townsend C.A."/>
            <person name="Mobashery S."/>
        </authorList>
    </citation>
    <scope>NUCLEOTIDE SEQUENCE [LARGE SCALE GENOMIC DNA]</scope>
    <source>
        <strain evidence="2 3">ATCC 31363</strain>
    </source>
</reference>
<gene>
    <name evidence="2" type="ORF">BWP39_08765</name>
</gene>
<comment type="caution">
    <text evidence="2">The sequence shown here is derived from an EMBL/GenBank/DDBJ whole genome shotgun (WGS) entry which is preliminary data.</text>
</comment>
<name>A0A2A4F2J6_9BURK</name>
<sequence>MDRRTFVASSAWLAATAGYTWPAFARVGASSGTLAVVDMNFAHGRAFAQHAAHVGMTTLEIGDDIGALWHSVLASHLASTRGSLIGIARASDSFVLAHLASRTCRISQQTLKQNGEHTSLAVFMIVPATNCA</sequence>
<dbReference type="RefSeq" id="WP_096718973.1">
    <property type="nucleotide sequence ID" value="NZ_MTZV01000003.1"/>
</dbReference>
<protein>
    <submittedName>
        <fullName evidence="2">Uncharacterized protein</fullName>
    </submittedName>
</protein>
<dbReference type="Proteomes" id="UP000218022">
    <property type="component" value="Unassembled WGS sequence"/>
</dbReference>
<evidence type="ECO:0000313" key="2">
    <source>
        <dbReference type="EMBL" id="PCE26868.1"/>
    </source>
</evidence>
<accession>A0A2A4F2J6</accession>
<organism evidence="2 3">
    <name type="scientific">Paraburkholderia acidicola</name>
    <dbReference type="NCBI Taxonomy" id="1912599"/>
    <lineage>
        <taxon>Bacteria</taxon>
        <taxon>Pseudomonadati</taxon>
        <taxon>Pseudomonadota</taxon>
        <taxon>Betaproteobacteria</taxon>
        <taxon>Burkholderiales</taxon>
        <taxon>Burkholderiaceae</taxon>
        <taxon>Paraburkholderia</taxon>
    </lineage>
</organism>
<keyword evidence="1" id="KW-0732">Signal</keyword>
<dbReference type="EMBL" id="MTZV01000003">
    <property type="protein sequence ID" value="PCE26868.1"/>
    <property type="molecule type" value="Genomic_DNA"/>
</dbReference>
<feature type="signal peptide" evidence="1">
    <location>
        <begin position="1"/>
        <end position="25"/>
    </location>
</feature>
<proteinExistence type="predicted"/>
<dbReference type="AlphaFoldDB" id="A0A2A4F2J6"/>
<feature type="chain" id="PRO_5013150343" evidence="1">
    <location>
        <begin position="26"/>
        <end position="132"/>
    </location>
</feature>
<evidence type="ECO:0000256" key="1">
    <source>
        <dbReference type="SAM" id="SignalP"/>
    </source>
</evidence>
<evidence type="ECO:0000313" key="3">
    <source>
        <dbReference type="Proteomes" id="UP000218022"/>
    </source>
</evidence>